<organism evidence="4 5">
    <name type="scientific">Gonapodya prolifera (strain JEL478)</name>
    <name type="common">Monoblepharis prolifera</name>
    <dbReference type="NCBI Taxonomy" id="1344416"/>
    <lineage>
        <taxon>Eukaryota</taxon>
        <taxon>Fungi</taxon>
        <taxon>Fungi incertae sedis</taxon>
        <taxon>Chytridiomycota</taxon>
        <taxon>Chytridiomycota incertae sedis</taxon>
        <taxon>Monoblepharidomycetes</taxon>
        <taxon>Monoblepharidales</taxon>
        <taxon>Gonapodyaceae</taxon>
        <taxon>Gonapodya</taxon>
    </lineage>
</organism>
<accession>A0A139A1I9</accession>
<reference evidence="4 5" key="1">
    <citation type="journal article" date="2015" name="Genome Biol. Evol.">
        <title>Phylogenomic analyses indicate that early fungi evolved digesting cell walls of algal ancestors of land plants.</title>
        <authorList>
            <person name="Chang Y."/>
            <person name="Wang S."/>
            <person name="Sekimoto S."/>
            <person name="Aerts A.L."/>
            <person name="Choi C."/>
            <person name="Clum A."/>
            <person name="LaButti K.M."/>
            <person name="Lindquist E.A."/>
            <person name="Yee Ngan C."/>
            <person name="Ohm R.A."/>
            <person name="Salamov A.A."/>
            <person name="Grigoriev I.V."/>
            <person name="Spatafora J.W."/>
            <person name="Berbee M.L."/>
        </authorList>
    </citation>
    <scope>NUCLEOTIDE SEQUENCE [LARGE SCALE GENOMIC DNA]</scope>
    <source>
        <strain evidence="4 5">JEL478</strain>
    </source>
</reference>
<proteinExistence type="predicted"/>
<evidence type="ECO:0000256" key="1">
    <source>
        <dbReference type="PROSITE-ProRule" id="PRU00042"/>
    </source>
</evidence>
<feature type="compositionally biased region" description="Acidic residues" evidence="2">
    <location>
        <begin position="84"/>
        <end position="93"/>
    </location>
</feature>
<evidence type="ECO:0000259" key="3">
    <source>
        <dbReference type="PROSITE" id="PS50157"/>
    </source>
</evidence>
<feature type="compositionally biased region" description="Pro residues" evidence="2">
    <location>
        <begin position="175"/>
        <end position="188"/>
    </location>
</feature>
<dbReference type="SUPFAM" id="SSF57667">
    <property type="entry name" value="beta-beta-alpha zinc fingers"/>
    <property type="match status" value="1"/>
</dbReference>
<dbReference type="InterPro" id="IPR013087">
    <property type="entry name" value="Znf_C2H2_type"/>
</dbReference>
<sequence length="188" mass="20590">MDPVPASSVKRSSKERRFLCPGCRKLFTRKDVMNRHRRRTCPARSPARSERSSASREGAYDDLANNSDTPGVTLPGNNGRMSEEDSESEDDDNSSSYFSQEAPHVTHPQSGSEGPFRQSPERSTELTNLPPRMPTLQAFPPSHAQSAPVSSISVNRGTSPRPSYGSAPPFLEPSARPPSPNPVVPYRV</sequence>
<evidence type="ECO:0000313" key="4">
    <source>
        <dbReference type="EMBL" id="KXS10405.1"/>
    </source>
</evidence>
<protein>
    <recommendedName>
        <fullName evidence="3">C2H2-type domain-containing protein</fullName>
    </recommendedName>
</protein>
<feature type="domain" description="C2H2-type" evidence="3">
    <location>
        <begin position="18"/>
        <end position="46"/>
    </location>
</feature>
<keyword evidence="5" id="KW-1185">Reference proteome</keyword>
<keyword evidence="1" id="KW-0479">Metal-binding</keyword>
<feature type="compositionally biased region" description="Polar residues" evidence="2">
    <location>
        <begin position="143"/>
        <end position="161"/>
    </location>
</feature>
<feature type="region of interest" description="Disordered" evidence="2">
    <location>
        <begin position="29"/>
        <end position="188"/>
    </location>
</feature>
<evidence type="ECO:0000313" key="5">
    <source>
        <dbReference type="Proteomes" id="UP000070544"/>
    </source>
</evidence>
<dbReference type="Proteomes" id="UP000070544">
    <property type="component" value="Unassembled WGS sequence"/>
</dbReference>
<feature type="compositionally biased region" description="Polar residues" evidence="2">
    <location>
        <begin position="64"/>
        <end position="80"/>
    </location>
</feature>
<name>A0A139A1I9_GONPJ</name>
<dbReference type="AlphaFoldDB" id="A0A139A1I9"/>
<dbReference type="EMBL" id="KQ965827">
    <property type="protein sequence ID" value="KXS10405.1"/>
    <property type="molecule type" value="Genomic_DNA"/>
</dbReference>
<evidence type="ECO:0000256" key="2">
    <source>
        <dbReference type="SAM" id="MobiDB-lite"/>
    </source>
</evidence>
<dbReference type="OrthoDB" id="10018191at2759"/>
<gene>
    <name evidence="4" type="ORF">M427DRAFT_139549</name>
</gene>
<keyword evidence="1" id="KW-0863">Zinc-finger</keyword>
<dbReference type="PROSITE" id="PS50157">
    <property type="entry name" value="ZINC_FINGER_C2H2_2"/>
    <property type="match status" value="1"/>
</dbReference>
<keyword evidence="1" id="KW-0862">Zinc</keyword>
<dbReference type="InterPro" id="IPR036236">
    <property type="entry name" value="Znf_C2H2_sf"/>
</dbReference>
<dbReference type="GO" id="GO:0008270">
    <property type="term" value="F:zinc ion binding"/>
    <property type="evidence" value="ECO:0007669"/>
    <property type="project" value="UniProtKB-KW"/>
</dbReference>
<dbReference type="Gene3D" id="3.30.160.60">
    <property type="entry name" value="Classic Zinc Finger"/>
    <property type="match status" value="1"/>
</dbReference>